<dbReference type="Proteomes" id="UP001595453">
    <property type="component" value="Unassembled WGS sequence"/>
</dbReference>
<dbReference type="Pfam" id="PF14052">
    <property type="entry name" value="Caps_assemb_Wzi"/>
    <property type="match status" value="1"/>
</dbReference>
<dbReference type="RefSeq" id="WP_377125216.1">
    <property type="nucleotide sequence ID" value="NZ_JBHRSD010000023.1"/>
</dbReference>
<feature type="signal peptide" evidence="1">
    <location>
        <begin position="1"/>
        <end position="19"/>
    </location>
</feature>
<dbReference type="InterPro" id="IPR026950">
    <property type="entry name" value="Caps_assemb_Wzi"/>
</dbReference>
<protein>
    <submittedName>
        <fullName evidence="2">Capsule assembly Wzi family protein</fullName>
    </submittedName>
</protein>
<evidence type="ECO:0000313" key="2">
    <source>
        <dbReference type="EMBL" id="MFC3033578.1"/>
    </source>
</evidence>
<gene>
    <name evidence="2" type="ORF">ACFOEE_13705</name>
</gene>
<proteinExistence type="predicted"/>
<organism evidence="2 3">
    <name type="scientific">Pseudoalteromonas fenneropenaei</name>
    <dbReference type="NCBI Taxonomy" id="1737459"/>
    <lineage>
        <taxon>Bacteria</taxon>
        <taxon>Pseudomonadati</taxon>
        <taxon>Pseudomonadota</taxon>
        <taxon>Gammaproteobacteria</taxon>
        <taxon>Alteromonadales</taxon>
        <taxon>Pseudoalteromonadaceae</taxon>
        <taxon>Pseudoalteromonas</taxon>
    </lineage>
</organism>
<reference evidence="3" key="1">
    <citation type="journal article" date="2019" name="Int. J. Syst. Evol. Microbiol.">
        <title>The Global Catalogue of Microorganisms (GCM) 10K type strain sequencing project: providing services to taxonomists for standard genome sequencing and annotation.</title>
        <authorList>
            <consortium name="The Broad Institute Genomics Platform"/>
            <consortium name="The Broad Institute Genome Sequencing Center for Infectious Disease"/>
            <person name="Wu L."/>
            <person name="Ma J."/>
        </authorList>
    </citation>
    <scope>NUCLEOTIDE SEQUENCE [LARGE SCALE GENOMIC DNA]</scope>
    <source>
        <strain evidence="3">KCTC 42730</strain>
    </source>
</reference>
<evidence type="ECO:0000256" key="1">
    <source>
        <dbReference type="SAM" id="SignalP"/>
    </source>
</evidence>
<keyword evidence="1" id="KW-0732">Signal</keyword>
<evidence type="ECO:0000313" key="3">
    <source>
        <dbReference type="Proteomes" id="UP001595453"/>
    </source>
</evidence>
<keyword evidence="3" id="KW-1185">Reference proteome</keyword>
<feature type="chain" id="PRO_5045494959" evidence="1">
    <location>
        <begin position="20"/>
        <end position="458"/>
    </location>
</feature>
<name>A0ABV7CM55_9GAMM</name>
<accession>A0ABV7CM55</accession>
<dbReference type="InterPro" id="IPR038636">
    <property type="entry name" value="Wzi_sf"/>
</dbReference>
<dbReference type="Gene3D" id="2.40.160.130">
    <property type="entry name" value="Capsule assembly protein Wzi"/>
    <property type="match status" value="1"/>
</dbReference>
<comment type="caution">
    <text evidence="2">The sequence shown here is derived from an EMBL/GenBank/DDBJ whole genome shotgun (WGS) entry which is preliminary data.</text>
</comment>
<sequence>MNYRLWCALGALFGSPAIASPWIAAGEQQLKHSIDLLASYGVISHPVNQYPLMWQALAHDIQQADSSTLPADGQFALQHLQHALSQAKRERYSSVRAYYSSDPDLKQGFAERDKAKSGIDSFGVITGDVVSAKVAVNYQSDGLDGKQLNHDGSHLAVLFDNWALSAERLSYWWGPSNDNALLLSNHAPTMTAVRATRANSHLGPSFLSFLGAWQVTALVAKQRPTQANPQDGRLWALRFAATPITGLELATSTLSSAFVFDQERQIAVSEYDKQTLQSLDVKYSTHLNHIPFAVYGEWMGHNQSGLLPHDPIMTLGVETFTGSQHSRSKWYLEYSDQTFDCDSNSQAIGCPAVSQPFSQFTQRDFWLGAANGPQTQVWSAGWQRFEADGRGYGVTLRHSDGEYGNDRQEAKLEYQQGLFNGLLQVSARYIRSDVKNTDSSEISTENNSAFSVSWQYQF</sequence>
<dbReference type="EMBL" id="JBHRSD010000023">
    <property type="protein sequence ID" value="MFC3033578.1"/>
    <property type="molecule type" value="Genomic_DNA"/>
</dbReference>